<dbReference type="Pfam" id="PF00400">
    <property type="entry name" value="WD40"/>
    <property type="match status" value="7"/>
</dbReference>
<feature type="compositionally biased region" description="Acidic residues" evidence="5">
    <location>
        <begin position="63"/>
        <end position="75"/>
    </location>
</feature>
<dbReference type="InterPro" id="IPR019775">
    <property type="entry name" value="WD40_repeat_CS"/>
</dbReference>
<dbReference type="VEuPathDB" id="AmoebaDB:NF0101130"/>
<dbReference type="EMBL" id="VFQX01000043">
    <property type="protein sequence ID" value="KAF0975902.1"/>
    <property type="molecule type" value="Genomic_DNA"/>
</dbReference>
<name>A0A6A5BM08_NAEFO</name>
<sequence length="629" mass="71983">MTSKGPVKMTRSELYSALMDSEEEEYYKELKQEEEELFNKKGRSKLQDLSNSFGSENTYNASDGDEDDDDEDDTFEGTLRMLEKKKKKIEEEKIPELKRRQSPTPELKKEPEVIEDFIRNFLSKKGLEESLRIFNDELYEKKQKGELDESSDAVPDVYTQLQRVEEELHFCKKQLEQQKQLSENIVQKFEKLRRVKDHHKMNHMQTVQTRDQLRKELERMKNHCAKYEPFIAELTNKYDKVFKEKTLVCLERDRLVNRVTELENIIRQQNGEPSSLNNTANNEMEKVKKTKTIKKTKKKDSVLPPEKKNPWKEKKIARTVAETFQLSQNYESHSMAISGIAVHSKKPIVATASDDGTWKAWSLPSSKVIMSGEGHSDWVSGIDFHPFGTHLATSGGDCLIKLWDFTTASCSLTFDDHTLPVWDCQFHYSGDFLVSCSMDQTVKLFDIRSERCVTTFRGHKDSVNSVVCIPFTNTLLTASADKTLSLWDMRADSKNLCVQTYYGHKNSCNYVTINLQGDTMASTDCDGLVLVWDLRTQKIRNQFNISDVPTSANKCAFDPSGKVLAVACADTSIRLFCPDGIKEDEQSKPNYTIGELKGNKEAVQVVKFDSEGKFVVSGSDDGMLCLFNN</sequence>
<feature type="region of interest" description="Disordered" evidence="5">
    <location>
        <begin position="41"/>
        <end position="81"/>
    </location>
</feature>
<dbReference type="InterPro" id="IPR015943">
    <property type="entry name" value="WD40/YVTN_repeat-like_dom_sf"/>
</dbReference>
<dbReference type="InterPro" id="IPR036322">
    <property type="entry name" value="WD40_repeat_dom_sf"/>
</dbReference>
<feature type="repeat" description="WD" evidence="3">
    <location>
        <begin position="372"/>
        <end position="413"/>
    </location>
</feature>
<feature type="compositionally biased region" description="Basic residues" evidence="5">
    <location>
        <begin position="288"/>
        <end position="298"/>
    </location>
</feature>
<dbReference type="SMART" id="SM00320">
    <property type="entry name" value="WD40"/>
    <property type="match status" value="7"/>
</dbReference>
<evidence type="ECO:0000313" key="7">
    <source>
        <dbReference type="Proteomes" id="UP000444721"/>
    </source>
</evidence>
<keyword evidence="1 3" id="KW-0853">WD repeat</keyword>
<feature type="repeat" description="WD" evidence="3">
    <location>
        <begin position="596"/>
        <end position="629"/>
    </location>
</feature>
<dbReference type="RefSeq" id="XP_044560615.1">
    <property type="nucleotide sequence ID" value="XM_044708731.1"/>
</dbReference>
<keyword evidence="7" id="KW-1185">Reference proteome</keyword>
<dbReference type="PROSITE" id="PS50082">
    <property type="entry name" value="WD_REPEATS_2"/>
    <property type="match status" value="6"/>
</dbReference>
<feature type="repeat" description="WD" evidence="3">
    <location>
        <begin position="501"/>
        <end position="542"/>
    </location>
</feature>
<proteinExistence type="predicted"/>
<dbReference type="PROSITE" id="PS50294">
    <property type="entry name" value="WD_REPEATS_REGION"/>
    <property type="match status" value="4"/>
</dbReference>
<evidence type="ECO:0000256" key="3">
    <source>
        <dbReference type="PROSITE-ProRule" id="PRU00221"/>
    </source>
</evidence>
<dbReference type="InterPro" id="IPR020472">
    <property type="entry name" value="WD40_PAC1"/>
</dbReference>
<dbReference type="PRINTS" id="PR00320">
    <property type="entry name" value="GPROTEINBRPT"/>
</dbReference>
<feature type="repeat" description="WD" evidence="3">
    <location>
        <begin position="414"/>
        <end position="455"/>
    </location>
</feature>
<feature type="repeat" description="WD" evidence="3">
    <location>
        <begin position="330"/>
        <end position="371"/>
    </location>
</feature>
<keyword evidence="4" id="KW-0175">Coiled coil</keyword>
<dbReference type="OrthoDB" id="538223at2759"/>
<dbReference type="VEuPathDB" id="AmoebaDB:FDP41_005229"/>
<feature type="repeat" description="WD" evidence="3">
    <location>
        <begin position="456"/>
        <end position="490"/>
    </location>
</feature>
<dbReference type="PROSITE" id="PS00678">
    <property type="entry name" value="WD_REPEATS_1"/>
    <property type="match status" value="3"/>
</dbReference>
<evidence type="ECO:0000256" key="5">
    <source>
        <dbReference type="SAM" id="MobiDB-lite"/>
    </source>
</evidence>
<dbReference type="VEuPathDB" id="AmoebaDB:NfTy_052580"/>
<protein>
    <submittedName>
        <fullName evidence="6">Uncharacterized protein</fullName>
    </submittedName>
</protein>
<comment type="caution">
    <text evidence="6">The sequence shown here is derived from an EMBL/GenBank/DDBJ whole genome shotgun (WGS) entry which is preliminary data.</text>
</comment>
<evidence type="ECO:0000256" key="2">
    <source>
        <dbReference type="ARBA" id="ARBA00022737"/>
    </source>
</evidence>
<dbReference type="Proteomes" id="UP000444721">
    <property type="component" value="Unassembled WGS sequence"/>
</dbReference>
<feature type="compositionally biased region" description="Basic and acidic residues" evidence="5">
    <location>
        <begin position="299"/>
        <end position="308"/>
    </location>
</feature>
<dbReference type="Gene3D" id="2.130.10.10">
    <property type="entry name" value="YVTN repeat-like/Quinoprotein amine dehydrogenase"/>
    <property type="match status" value="3"/>
</dbReference>
<dbReference type="AlphaFoldDB" id="A0A6A5BM08"/>
<organism evidence="6 7">
    <name type="scientific">Naegleria fowleri</name>
    <name type="common">Brain eating amoeba</name>
    <dbReference type="NCBI Taxonomy" id="5763"/>
    <lineage>
        <taxon>Eukaryota</taxon>
        <taxon>Discoba</taxon>
        <taxon>Heterolobosea</taxon>
        <taxon>Tetramitia</taxon>
        <taxon>Eutetramitia</taxon>
        <taxon>Vahlkampfiidae</taxon>
        <taxon>Naegleria</taxon>
    </lineage>
</organism>
<feature type="coiled-coil region" evidence="4">
    <location>
        <begin position="161"/>
        <end position="223"/>
    </location>
</feature>
<feature type="compositionally biased region" description="Polar residues" evidence="5">
    <location>
        <begin position="47"/>
        <end position="61"/>
    </location>
</feature>
<evidence type="ECO:0000256" key="4">
    <source>
        <dbReference type="SAM" id="Coils"/>
    </source>
</evidence>
<evidence type="ECO:0000256" key="1">
    <source>
        <dbReference type="ARBA" id="ARBA00022574"/>
    </source>
</evidence>
<dbReference type="InterPro" id="IPR001680">
    <property type="entry name" value="WD40_rpt"/>
</dbReference>
<gene>
    <name evidence="6" type="ORF">FDP41_005229</name>
</gene>
<dbReference type="OMA" id="VSDDETW"/>
<accession>A0A6A5BM08</accession>
<feature type="region of interest" description="Disordered" evidence="5">
    <location>
        <begin position="286"/>
        <end position="308"/>
    </location>
</feature>
<evidence type="ECO:0000313" key="6">
    <source>
        <dbReference type="EMBL" id="KAF0975902.1"/>
    </source>
</evidence>
<reference evidence="6 7" key="1">
    <citation type="journal article" date="2019" name="Sci. Rep.">
        <title>Nanopore sequencing improves the draft genome of the human pathogenic amoeba Naegleria fowleri.</title>
        <authorList>
            <person name="Liechti N."/>
            <person name="Schurch N."/>
            <person name="Bruggmann R."/>
            <person name="Wittwer M."/>
        </authorList>
    </citation>
    <scope>NUCLEOTIDE SEQUENCE [LARGE SCALE GENOMIC DNA]</scope>
    <source>
        <strain evidence="6 7">ATCC 30894</strain>
    </source>
</reference>
<dbReference type="InterPro" id="IPR050995">
    <property type="entry name" value="WD-F-box_domain-protein"/>
</dbReference>
<dbReference type="GeneID" id="68112447"/>
<dbReference type="PANTHER" id="PTHR14604:SF3">
    <property type="entry name" value="SPERM-ASSOCIATED ANTIGEN 16 PROTEIN"/>
    <property type="match status" value="1"/>
</dbReference>
<dbReference type="CDD" id="cd00200">
    <property type="entry name" value="WD40"/>
    <property type="match status" value="1"/>
</dbReference>
<keyword evidence="2" id="KW-0677">Repeat</keyword>
<dbReference type="SUPFAM" id="SSF50978">
    <property type="entry name" value="WD40 repeat-like"/>
    <property type="match status" value="1"/>
</dbReference>
<dbReference type="PANTHER" id="PTHR14604">
    <property type="entry name" value="WD40 REPEAT PF20"/>
    <property type="match status" value="1"/>
</dbReference>